<comment type="caution">
    <text evidence="2">The sequence shown here is derived from an EMBL/GenBank/DDBJ whole genome shotgun (WGS) entry which is preliminary data.</text>
</comment>
<organism evidence="2 3">
    <name type="scientific">Skeletonema marinoi</name>
    <dbReference type="NCBI Taxonomy" id="267567"/>
    <lineage>
        <taxon>Eukaryota</taxon>
        <taxon>Sar</taxon>
        <taxon>Stramenopiles</taxon>
        <taxon>Ochrophyta</taxon>
        <taxon>Bacillariophyta</taxon>
        <taxon>Coscinodiscophyceae</taxon>
        <taxon>Thalassiosirophycidae</taxon>
        <taxon>Thalassiosirales</taxon>
        <taxon>Skeletonemataceae</taxon>
        <taxon>Skeletonema</taxon>
        <taxon>Skeletonema marinoi-dohrnii complex</taxon>
    </lineage>
</organism>
<evidence type="ECO:0000313" key="2">
    <source>
        <dbReference type="EMBL" id="KAK1743853.1"/>
    </source>
</evidence>
<protein>
    <submittedName>
        <fullName evidence="2">Uncharacterized protein</fullName>
    </submittedName>
</protein>
<sequence>MNMKDGNANEADIIEVDANVGVVSNEAIINEENPIVVNEMAAEIETMDNAPNLRGSTKEAISSPDGNQQDSHAVIDNGVDINSYVDNEKQSAALQPPGEKVIVDSTSEKEITDEVSMTGDQIINGGSTAVDIVAEEDEKPLTNNEV</sequence>
<reference evidence="2" key="1">
    <citation type="submission" date="2023-06" db="EMBL/GenBank/DDBJ databases">
        <title>Survivors Of The Sea: Transcriptome response of Skeletonema marinoi to long-term dormancy.</title>
        <authorList>
            <person name="Pinder M.I.M."/>
            <person name="Kourtchenko O."/>
            <person name="Robertson E.K."/>
            <person name="Larsson T."/>
            <person name="Maumus F."/>
            <person name="Osuna-Cruz C.M."/>
            <person name="Vancaester E."/>
            <person name="Stenow R."/>
            <person name="Vandepoele K."/>
            <person name="Ploug H."/>
            <person name="Bruchert V."/>
            <person name="Godhe A."/>
            <person name="Topel M."/>
        </authorList>
    </citation>
    <scope>NUCLEOTIDE SEQUENCE</scope>
    <source>
        <strain evidence="2">R05AC</strain>
    </source>
</reference>
<evidence type="ECO:0000256" key="1">
    <source>
        <dbReference type="SAM" id="MobiDB-lite"/>
    </source>
</evidence>
<accession>A0AAD8YDM0</accession>
<dbReference type="Proteomes" id="UP001224775">
    <property type="component" value="Unassembled WGS sequence"/>
</dbReference>
<dbReference type="EMBL" id="JATAAI010000008">
    <property type="protein sequence ID" value="KAK1743853.1"/>
    <property type="molecule type" value="Genomic_DNA"/>
</dbReference>
<name>A0AAD8YDM0_9STRA</name>
<proteinExistence type="predicted"/>
<gene>
    <name evidence="2" type="ORF">QTG54_005450</name>
</gene>
<feature type="region of interest" description="Disordered" evidence="1">
    <location>
        <begin position="49"/>
        <end position="81"/>
    </location>
</feature>
<evidence type="ECO:0000313" key="3">
    <source>
        <dbReference type="Proteomes" id="UP001224775"/>
    </source>
</evidence>
<keyword evidence="3" id="KW-1185">Reference proteome</keyword>
<dbReference type="AlphaFoldDB" id="A0AAD8YDM0"/>